<dbReference type="Proteomes" id="UP001140513">
    <property type="component" value="Unassembled WGS sequence"/>
</dbReference>
<dbReference type="InterPro" id="IPR009081">
    <property type="entry name" value="PP-bd_ACP"/>
</dbReference>
<keyword evidence="5" id="KW-1185">Reference proteome</keyword>
<dbReference type="SUPFAM" id="SSF47336">
    <property type="entry name" value="ACP-like"/>
    <property type="match status" value="1"/>
</dbReference>
<dbReference type="OrthoDB" id="20872at2759"/>
<reference evidence="4" key="1">
    <citation type="submission" date="2022-10" db="EMBL/GenBank/DDBJ databases">
        <title>Tapping the CABI collections for fungal endophytes: first genome assemblies for Collariella, Neodidymelliopsis, Ascochyta clinopodiicola, Didymella pomorum, Didymosphaeria variabile, Neocosmospora piperis and Neocucurbitaria cava.</title>
        <authorList>
            <person name="Hill R."/>
        </authorList>
    </citation>
    <scope>NUCLEOTIDE SEQUENCE</scope>
    <source>
        <strain evidence="4">IMI 356815</strain>
    </source>
</reference>
<dbReference type="InterPro" id="IPR020806">
    <property type="entry name" value="PKS_PP-bd"/>
</dbReference>
<dbReference type="Pfam" id="PF00550">
    <property type="entry name" value="PP-binding"/>
    <property type="match status" value="1"/>
</dbReference>
<accession>A0A9W8XRJ0</accession>
<keyword evidence="1" id="KW-0596">Phosphopantetheine</keyword>
<comment type="caution">
    <text evidence="4">The sequence shown here is derived from an EMBL/GenBank/DDBJ whole genome shotgun (WGS) entry which is preliminary data.</text>
</comment>
<evidence type="ECO:0000256" key="1">
    <source>
        <dbReference type="ARBA" id="ARBA00022450"/>
    </source>
</evidence>
<dbReference type="InterPro" id="IPR010730">
    <property type="entry name" value="HET"/>
</dbReference>
<dbReference type="GO" id="GO:0031177">
    <property type="term" value="F:phosphopantetheine binding"/>
    <property type="evidence" value="ECO:0007669"/>
    <property type="project" value="InterPro"/>
</dbReference>
<evidence type="ECO:0000259" key="3">
    <source>
        <dbReference type="PROSITE" id="PS50075"/>
    </source>
</evidence>
<dbReference type="Pfam" id="PF26640">
    <property type="entry name" value="DUF8212"/>
    <property type="match status" value="1"/>
</dbReference>
<gene>
    <name evidence="4" type="ORF">N0V89_002147</name>
</gene>
<dbReference type="PANTHER" id="PTHR10622:SF10">
    <property type="entry name" value="HET DOMAIN-CONTAINING PROTEIN"/>
    <property type="match status" value="1"/>
</dbReference>
<proteinExistence type="predicted"/>
<dbReference type="EMBL" id="JAPEUX010000002">
    <property type="protein sequence ID" value="KAJ4357571.1"/>
    <property type="molecule type" value="Genomic_DNA"/>
</dbReference>
<dbReference type="RefSeq" id="XP_056074430.1">
    <property type="nucleotide sequence ID" value="XM_056210957.1"/>
</dbReference>
<dbReference type="GeneID" id="80905677"/>
<dbReference type="AlphaFoldDB" id="A0A9W8XRJ0"/>
<dbReference type="InterPro" id="IPR058525">
    <property type="entry name" value="DUF8212"/>
</dbReference>
<organism evidence="4 5">
    <name type="scientific">Didymosphaeria variabile</name>
    <dbReference type="NCBI Taxonomy" id="1932322"/>
    <lineage>
        <taxon>Eukaryota</taxon>
        <taxon>Fungi</taxon>
        <taxon>Dikarya</taxon>
        <taxon>Ascomycota</taxon>
        <taxon>Pezizomycotina</taxon>
        <taxon>Dothideomycetes</taxon>
        <taxon>Pleosporomycetidae</taxon>
        <taxon>Pleosporales</taxon>
        <taxon>Massarineae</taxon>
        <taxon>Didymosphaeriaceae</taxon>
        <taxon>Didymosphaeria</taxon>
    </lineage>
</organism>
<name>A0A9W8XRJ0_9PLEO</name>
<evidence type="ECO:0000256" key="2">
    <source>
        <dbReference type="ARBA" id="ARBA00022553"/>
    </source>
</evidence>
<dbReference type="SMART" id="SM00823">
    <property type="entry name" value="PKS_PP"/>
    <property type="match status" value="1"/>
</dbReference>
<sequence>MWLLHVDTFELKEFIGTNPPYAILSHTWASDEIPFAEMRKAKYRDLAKQKTGFSKIDGCCARAKADGYAWVWIDSCCIDKRSSAELSEAINSMFKWYQCSRICYVYLSDVPGGNEDFDVVAKSRWFTRGWTLQELLAPRDLLFLAQDWTVLGYIGAHSYDHLCNAYVDDPTPLNHHELTQWISLITRIPKEFISGGKRLEQACVSQRMFWASQRTTTRPEDRAYSLMGLFDINMPILYGEGLEKAFTRLQEEIFRSTPDQSIFAWHYSGMSSYRLLADSPDCFQNSGNVVRLLQESSLAREAECTRSAFYMTNLGLRITLPLHTVTESISRDDSKTRMEAKLHCYVHGKESGPCQVSLNLFYLDTDISGRVIYMCQRSSTWNFSTGGGHPTSIFIRGISYDTETAEQQTSLTSSVAFDEVEVASRSLGIIGDAVDFPAEVLKDDVPFAELGVDSLVLVELMSRIKDELGVQICTQDFYNNPTIGEFVAFLVAAVGLSN</sequence>
<dbReference type="Pfam" id="PF06985">
    <property type="entry name" value="HET"/>
    <property type="match status" value="1"/>
</dbReference>
<dbReference type="PROSITE" id="PS50075">
    <property type="entry name" value="CARRIER"/>
    <property type="match status" value="1"/>
</dbReference>
<dbReference type="InterPro" id="IPR036736">
    <property type="entry name" value="ACP-like_sf"/>
</dbReference>
<dbReference type="Gene3D" id="1.10.1200.10">
    <property type="entry name" value="ACP-like"/>
    <property type="match status" value="1"/>
</dbReference>
<feature type="domain" description="Carrier" evidence="3">
    <location>
        <begin position="413"/>
        <end position="494"/>
    </location>
</feature>
<dbReference type="SMART" id="SM01294">
    <property type="entry name" value="PKS_PP_betabranch"/>
    <property type="match status" value="1"/>
</dbReference>
<dbReference type="PANTHER" id="PTHR10622">
    <property type="entry name" value="HET DOMAIN-CONTAINING PROTEIN"/>
    <property type="match status" value="1"/>
</dbReference>
<keyword evidence="2" id="KW-0597">Phosphoprotein</keyword>
<evidence type="ECO:0000313" key="4">
    <source>
        <dbReference type="EMBL" id="KAJ4357571.1"/>
    </source>
</evidence>
<evidence type="ECO:0000313" key="5">
    <source>
        <dbReference type="Proteomes" id="UP001140513"/>
    </source>
</evidence>
<protein>
    <recommendedName>
        <fullName evidence="3">Carrier domain-containing protein</fullName>
    </recommendedName>
</protein>